<evidence type="ECO:0000256" key="1">
    <source>
        <dbReference type="SAM" id="Phobius"/>
    </source>
</evidence>
<evidence type="ECO:0000313" key="2">
    <source>
        <dbReference type="EMBL" id="MCL6272417.1"/>
    </source>
</evidence>
<accession>A0ABT0PM19</accession>
<feature type="transmembrane region" description="Helical" evidence="1">
    <location>
        <begin position="12"/>
        <end position="31"/>
    </location>
</feature>
<evidence type="ECO:0008006" key="4">
    <source>
        <dbReference type="Google" id="ProtNLM"/>
    </source>
</evidence>
<keyword evidence="1" id="KW-0812">Transmembrane</keyword>
<proteinExistence type="predicted"/>
<protein>
    <recommendedName>
        <fullName evidence="4">DUF3098 domain-containing protein</fullName>
    </recommendedName>
</protein>
<evidence type="ECO:0000313" key="3">
    <source>
        <dbReference type="Proteomes" id="UP001203607"/>
    </source>
</evidence>
<keyword evidence="1" id="KW-0472">Membrane</keyword>
<keyword evidence="3" id="KW-1185">Reference proteome</keyword>
<sequence length="72" mass="8312">MKMKKLSNTQKLIFVLGVVGTIVGLVGKFNNWDHGDYFPIFYAGMSFMWIAFLKPETKCCNLFKRRTSRSSI</sequence>
<organism evidence="2 3">
    <name type="scientific">Flagellimonas spongiicola</name>
    <dbReference type="NCBI Taxonomy" id="2942208"/>
    <lineage>
        <taxon>Bacteria</taxon>
        <taxon>Pseudomonadati</taxon>
        <taxon>Bacteroidota</taxon>
        <taxon>Flavobacteriia</taxon>
        <taxon>Flavobacteriales</taxon>
        <taxon>Flavobacteriaceae</taxon>
        <taxon>Flagellimonas</taxon>
    </lineage>
</organism>
<feature type="transmembrane region" description="Helical" evidence="1">
    <location>
        <begin position="37"/>
        <end position="55"/>
    </location>
</feature>
<comment type="caution">
    <text evidence="2">The sequence shown here is derived from an EMBL/GenBank/DDBJ whole genome shotgun (WGS) entry which is preliminary data.</text>
</comment>
<name>A0ABT0PM19_9FLAO</name>
<gene>
    <name evidence="2" type="ORF">M3P19_00270</name>
</gene>
<reference evidence="2 3" key="1">
    <citation type="submission" date="2022-05" db="EMBL/GenBank/DDBJ databases">
        <authorList>
            <person name="Park J.-S."/>
        </authorList>
    </citation>
    <scope>NUCLEOTIDE SEQUENCE [LARGE SCALE GENOMIC DNA]</scope>
    <source>
        <strain evidence="2 3">2012CJ35-5</strain>
    </source>
</reference>
<keyword evidence="1" id="KW-1133">Transmembrane helix</keyword>
<dbReference type="Proteomes" id="UP001203607">
    <property type="component" value="Unassembled WGS sequence"/>
</dbReference>
<dbReference type="EMBL" id="JAMFMA010000001">
    <property type="protein sequence ID" value="MCL6272417.1"/>
    <property type="molecule type" value="Genomic_DNA"/>
</dbReference>
<dbReference type="RefSeq" id="WP_249655612.1">
    <property type="nucleotide sequence ID" value="NZ_JAMFMA010000001.1"/>
</dbReference>